<evidence type="ECO:0000313" key="4">
    <source>
        <dbReference type="Proteomes" id="UP000193380"/>
    </source>
</evidence>
<feature type="compositionally biased region" description="Basic and acidic residues" evidence="1">
    <location>
        <begin position="516"/>
        <end position="539"/>
    </location>
</feature>
<name>A0A060WK66_ONCMY</name>
<dbReference type="Proteomes" id="UP000193380">
    <property type="component" value="Unassembled WGS sequence"/>
</dbReference>
<dbReference type="InterPro" id="IPR003034">
    <property type="entry name" value="SAP_dom"/>
</dbReference>
<dbReference type="GO" id="GO:0003723">
    <property type="term" value="F:RNA binding"/>
    <property type="evidence" value="ECO:0007669"/>
    <property type="project" value="TreeGrafter"/>
</dbReference>
<feature type="compositionally biased region" description="Pro residues" evidence="1">
    <location>
        <begin position="254"/>
        <end position="264"/>
    </location>
</feature>
<dbReference type="PANTHER" id="PTHR46589:SF1">
    <property type="entry name" value="APOPTOTIC CHROMATIN CONDENSATION INDUCER IN THE NUCLEUS"/>
    <property type="match status" value="1"/>
</dbReference>
<dbReference type="InterPro" id="IPR052793">
    <property type="entry name" value="EJC-associated_protein"/>
</dbReference>
<dbReference type="GO" id="GO:0061574">
    <property type="term" value="C:ASAP complex"/>
    <property type="evidence" value="ECO:0007669"/>
    <property type="project" value="TreeGrafter"/>
</dbReference>
<dbReference type="InterPro" id="IPR036361">
    <property type="entry name" value="SAP_dom_sf"/>
</dbReference>
<feature type="compositionally biased region" description="Low complexity" evidence="1">
    <location>
        <begin position="171"/>
        <end position="182"/>
    </location>
</feature>
<protein>
    <recommendedName>
        <fullName evidence="2">SAP domain-containing protein</fullName>
    </recommendedName>
</protein>
<dbReference type="Pfam" id="PF02037">
    <property type="entry name" value="SAP"/>
    <property type="match status" value="1"/>
</dbReference>
<feature type="region of interest" description="Disordered" evidence="1">
    <location>
        <begin position="413"/>
        <end position="565"/>
    </location>
</feature>
<dbReference type="GO" id="GO:0071011">
    <property type="term" value="C:precatalytic spliceosome"/>
    <property type="evidence" value="ECO:0007669"/>
    <property type="project" value="TreeGrafter"/>
</dbReference>
<sequence>MADLEDVKLDGRPLQSLRVADLKAALEERGLPKSGQKNTLVKRLKGALMLENLQRTSHHHIGLQPNSQIGEEMSQNSFIKQYLAKQQELLRQRLEREAREAVEDDDTDKEDHTQDNNSAACAAPDQDVAPVLVDQRKLFGLSEGKGLAGPAREGEGHMSRDGHVSPPPAPTSAAVASLAVRVAVDEQRPERVPTSSQVPADSDDDGADEDWDSGARRRNLGEPPRGQLARARSGGSRQHPQHIPPLLSPQLRQPTPPPSPPPELSFPLPDTPKQSPPSPGEPPARQRTSSTSSSGSSSSGSCSSSPDPQSKTERKPGPLTLLARKMASEGAFSGVGWHGRGDAERQDNNAATATMSSGRGPQEGTVSAITHTTNAAASLPFPRLVPVTNQGALGGHLPHSEVPVSVLRPTIMEERDAAWPQENNKEKDLQAESEREKSPEQERLGAVEQESLERQRPEKPQTNTISQDTETVSQPDDPTEAPKAPQHKKQVSGEEEEDVNIDGARHRKKPFLGIHAGEDNGQKDSEGEEVKTDTTREVNEAAMAKPKKAPESSEEVRLLRNTGIS</sequence>
<proteinExistence type="predicted"/>
<dbReference type="GO" id="GO:0008380">
    <property type="term" value="P:RNA splicing"/>
    <property type="evidence" value="ECO:0007669"/>
    <property type="project" value="TreeGrafter"/>
</dbReference>
<reference evidence="3" key="1">
    <citation type="journal article" date="2014" name="Nat. Commun.">
        <title>The rainbow trout genome provides novel insights into evolution after whole-genome duplication in vertebrates.</title>
        <authorList>
            <person name="Berthelot C."/>
            <person name="Brunet F."/>
            <person name="Chalopin D."/>
            <person name="Juanchich A."/>
            <person name="Bernard M."/>
            <person name="Noel B."/>
            <person name="Bento P."/>
            <person name="Da Silva C."/>
            <person name="Labadie K."/>
            <person name="Alberti A."/>
            <person name="Aury J.M."/>
            <person name="Louis A."/>
            <person name="Dehais P."/>
            <person name="Bardou P."/>
            <person name="Montfort J."/>
            <person name="Klopp C."/>
            <person name="Cabau C."/>
            <person name="Gaspin C."/>
            <person name="Thorgaard G.H."/>
            <person name="Boussaha M."/>
            <person name="Quillet E."/>
            <person name="Guyomard R."/>
            <person name="Galiana D."/>
            <person name="Bobe J."/>
            <person name="Volff J.N."/>
            <person name="Genet C."/>
            <person name="Wincker P."/>
            <person name="Jaillon O."/>
            <person name="Roest Crollius H."/>
            <person name="Guiguen Y."/>
        </authorList>
    </citation>
    <scope>NUCLEOTIDE SEQUENCE [LARGE SCALE GENOMIC DNA]</scope>
</reference>
<feature type="compositionally biased region" description="Basic and acidic residues" evidence="1">
    <location>
        <begin position="548"/>
        <end position="558"/>
    </location>
</feature>
<evidence type="ECO:0000313" key="3">
    <source>
        <dbReference type="EMBL" id="CDQ67371.1"/>
    </source>
</evidence>
<dbReference type="PaxDb" id="8022-A0A060WK66"/>
<feature type="compositionally biased region" description="Low complexity" evidence="1">
    <location>
        <begin position="288"/>
        <end position="305"/>
    </location>
</feature>
<dbReference type="STRING" id="8022.A0A060WK66"/>
<feature type="compositionally biased region" description="Polar residues" evidence="1">
    <location>
        <begin position="460"/>
        <end position="476"/>
    </location>
</feature>
<feature type="region of interest" description="Disordered" evidence="1">
    <location>
        <begin position="143"/>
        <end position="366"/>
    </location>
</feature>
<feature type="compositionally biased region" description="Basic and acidic residues" evidence="1">
    <location>
        <begin position="152"/>
        <end position="163"/>
    </location>
</feature>
<dbReference type="SUPFAM" id="SSF68906">
    <property type="entry name" value="SAP domain"/>
    <property type="match status" value="1"/>
</dbReference>
<feature type="compositionally biased region" description="Basic and acidic residues" evidence="1">
    <location>
        <begin position="413"/>
        <end position="459"/>
    </location>
</feature>
<dbReference type="Gene3D" id="1.10.720.30">
    <property type="entry name" value="SAP domain"/>
    <property type="match status" value="1"/>
</dbReference>
<dbReference type="PROSITE" id="PS50800">
    <property type="entry name" value="SAP"/>
    <property type="match status" value="1"/>
</dbReference>
<feature type="region of interest" description="Disordered" evidence="1">
    <location>
        <begin position="97"/>
        <end position="128"/>
    </location>
</feature>
<organism evidence="3 4">
    <name type="scientific">Oncorhynchus mykiss</name>
    <name type="common">Rainbow trout</name>
    <name type="synonym">Salmo gairdneri</name>
    <dbReference type="NCBI Taxonomy" id="8022"/>
    <lineage>
        <taxon>Eukaryota</taxon>
        <taxon>Metazoa</taxon>
        <taxon>Chordata</taxon>
        <taxon>Craniata</taxon>
        <taxon>Vertebrata</taxon>
        <taxon>Euteleostomi</taxon>
        <taxon>Actinopterygii</taxon>
        <taxon>Neopterygii</taxon>
        <taxon>Teleostei</taxon>
        <taxon>Protacanthopterygii</taxon>
        <taxon>Salmoniformes</taxon>
        <taxon>Salmonidae</taxon>
        <taxon>Salmoninae</taxon>
        <taxon>Oncorhynchus</taxon>
    </lineage>
</organism>
<feature type="compositionally biased region" description="Polar residues" evidence="1">
    <location>
        <begin position="348"/>
        <end position="366"/>
    </location>
</feature>
<reference evidence="3" key="2">
    <citation type="submission" date="2014-03" db="EMBL/GenBank/DDBJ databases">
        <authorList>
            <person name="Genoscope - CEA"/>
        </authorList>
    </citation>
    <scope>NUCLEOTIDE SEQUENCE</scope>
</reference>
<feature type="compositionally biased region" description="Acidic residues" evidence="1">
    <location>
        <begin position="201"/>
        <end position="212"/>
    </location>
</feature>
<dbReference type="AlphaFoldDB" id="A0A060WK66"/>
<accession>A0A060WK66</accession>
<dbReference type="PANTHER" id="PTHR46589">
    <property type="entry name" value="APOPTOTIC CHROMATIN CONDENSATION INDUCER IN THE NUCLEUS"/>
    <property type="match status" value="1"/>
</dbReference>
<evidence type="ECO:0000256" key="1">
    <source>
        <dbReference type="SAM" id="MobiDB-lite"/>
    </source>
</evidence>
<evidence type="ECO:0000259" key="2">
    <source>
        <dbReference type="PROSITE" id="PS50800"/>
    </source>
</evidence>
<dbReference type="SMART" id="SM00513">
    <property type="entry name" value="SAP"/>
    <property type="match status" value="1"/>
</dbReference>
<gene>
    <name evidence="3" type="ORF">GSONMT00061510001</name>
</gene>
<dbReference type="EMBL" id="FR904582">
    <property type="protein sequence ID" value="CDQ67371.1"/>
    <property type="molecule type" value="Genomic_DNA"/>
</dbReference>
<feature type="domain" description="SAP" evidence="2">
    <location>
        <begin position="14"/>
        <end position="48"/>
    </location>
</feature>